<gene>
    <name evidence="2" type="ORF">DDQ68_05825</name>
</gene>
<dbReference type="AlphaFoldDB" id="A0A2Z3GFL7"/>
<dbReference type="OrthoDB" id="396512at2"/>
<evidence type="ECO:0000313" key="2">
    <source>
        <dbReference type="EMBL" id="AWM32353.1"/>
    </source>
</evidence>
<accession>A0A2Z3GFL7</accession>
<protein>
    <recommendedName>
        <fullName evidence="1">Glycosyltransferase 2-like domain-containing protein</fullName>
    </recommendedName>
</protein>
<reference evidence="3" key="1">
    <citation type="submission" date="2018-04" db="EMBL/GenBank/DDBJ databases">
        <title>Complete genome of Antarctic heterotrophic bacterium Hymenobacter nivis.</title>
        <authorList>
            <person name="Terashima M."/>
        </authorList>
    </citation>
    <scope>NUCLEOTIDE SEQUENCE [LARGE SCALE GENOMIC DNA]</scope>
    <source>
        <strain evidence="3">NBRC 111535</strain>
    </source>
</reference>
<keyword evidence="3" id="KW-1185">Reference proteome</keyword>
<dbReference type="Gene3D" id="3.90.550.10">
    <property type="entry name" value="Spore Coat Polysaccharide Biosynthesis Protein SpsA, Chain A"/>
    <property type="match status" value="1"/>
</dbReference>
<evidence type="ECO:0000313" key="3">
    <source>
        <dbReference type="Proteomes" id="UP000245999"/>
    </source>
</evidence>
<dbReference type="KEGG" id="hnv:DDQ68_05825"/>
<name>A0A2Z3GFL7_9BACT</name>
<evidence type="ECO:0000259" key="1">
    <source>
        <dbReference type="Pfam" id="PF00535"/>
    </source>
</evidence>
<dbReference type="Pfam" id="PF00535">
    <property type="entry name" value="Glycos_transf_2"/>
    <property type="match status" value="1"/>
</dbReference>
<dbReference type="Proteomes" id="UP000245999">
    <property type="component" value="Chromosome"/>
</dbReference>
<dbReference type="SUPFAM" id="SSF53448">
    <property type="entry name" value="Nucleotide-diphospho-sugar transferases"/>
    <property type="match status" value="1"/>
</dbReference>
<dbReference type="PANTHER" id="PTHR43685">
    <property type="entry name" value="GLYCOSYLTRANSFERASE"/>
    <property type="match status" value="1"/>
</dbReference>
<feature type="domain" description="Glycosyltransferase 2-like" evidence="1">
    <location>
        <begin position="21"/>
        <end position="136"/>
    </location>
</feature>
<dbReference type="EMBL" id="CP029145">
    <property type="protein sequence ID" value="AWM32353.1"/>
    <property type="molecule type" value="Genomic_DNA"/>
</dbReference>
<dbReference type="InterPro" id="IPR001173">
    <property type="entry name" value="Glyco_trans_2-like"/>
</dbReference>
<organism evidence="2 3">
    <name type="scientific">Hymenobacter nivis</name>
    <dbReference type="NCBI Taxonomy" id="1850093"/>
    <lineage>
        <taxon>Bacteria</taxon>
        <taxon>Pseudomonadati</taxon>
        <taxon>Bacteroidota</taxon>
        <taxon>Cytophagia</taxon>
        <taxon>Cytophagales</taxon>
        <taxon>Hymenobacteraceae</taxon>
        <taxon>Hymenobacter</taxon>
    </lineage>
</organism>
<dbReference type="InterPro" id="IPR029044">
    <property type="entry name" value="Nucleotide-diphossugar_trans"/>
</dbReference>
<dbReference type="PANTHER" id="PTHR43685:SF2">
    <property type="entry name" value="GLYCOSYLTRANSFERASE 2-LIKE DOMAIN-CONTAINING PROTEIN"/>
    <property type="match status" value="1"/>
</dbReference>
<sequence>MLPTSRSPLPTFPPPPGPVVTVVALCHNHAPFLREALDSVLAQAYPHLEVWLVDDASTDESPAILRQYAAAHPAWHLLLLPENVGNCRAFNHAFRQSTGEFVVDFATDDVLLPDRLARQVAQFGALDVSYGVVYSNAELIDEQGNLLGRHYYPGAPAHLRPASGWVFADVLARFFISTPTMLMRRACLAALGGYDEALAYEDFDFWVRAARDWQFDYLDAVTTRKRKHPRAMSARAYRADDPYLTSTIRVCAKALALVRTPAERAALAVRLRWELRHAARRHRPAEVGALFALLRQVVRPAPLDRALAAWSRALAAWSRALAAWWR</sequence>
<proteinExistence type="predicted"/>
<dbReference type="InterPro" id="IPR050834">
    <property type="entry name" value="Glycosyltransf_2"/>
</dbReference>